<dbReference type="Gene3D" id="3.30.1370.220">
    <property type="match status" value="1"/>
</dbReference>
<sequence>MGGTWDTASLPARPGLYINFVNAAAAVIKGGARGTVALPLLKYGTAAKEKFYAIEKPAEAVELFGEADAAPVLLILQGGAREVLVYTMTPPTGEGDALKASRAKSFLSMRDQLEARPFNVFVYPSEVEASEVDLTLAWIKSSRKDGKHFLAVFGGTRDEDKDPALGNARSVKLKDDYAVNLITGAEAGGKSYSSGEYAPYVAGLIAGTGINKSITYAQVSATDALRRLKNSEIAAALEKGSLALVHDGEKVKVEQGLVTSGAKIRTIRARQAIATDIPKTAADSYIGKLDNNADGQAALISAVKAYLERLELASVLTDIEAGLDPERKSEGDNVYLRIAYTEIDSMERIFLTIEV</sequence>
<dbReference type="InterPro" id="IPR035089">
    <property type="entry name" value="Phage_sheath_subtilisin"/>
</dbReference>
<dbReference type="Gene3D" id="3.40.50.11790">
    <property type="match status" value="1"/>
</dbReference>
<evidence type="ECO:0000313" key="4">
    <source>
        <dbReference type="EMBL" id="PLT45483.1"/>
    </source>
</evidence>
<evidence type="ECO:0000259" key="2">
    <source>
        <dbReference type="Pfam" id="PF04984"/>
    </source>
</evidence>
<protein>
    <submittedName>
        <fullName evidence="4">Phage-like element PBSX protein xkdK</fullName>
    </submittedName>
</protein>
<feature type="domain" description="Tail sheath protein subtilisin-like" evidence="2">
    <location>
        <begin position="111"/>
        <end position="255"/>
    </location>
</feature>
<organism evidence="4 5">
    <name type="scientific">Paenibacillus pasadenensis</name>
    <dbReference type="NCBI Taxonomy" id="217090"/>
    <lineage>
        <taxon>Bacteria</taxon>
        <taxon>Bacillati</taxon>
        <taxon>Bacillota</taxon>
        <taxon>Bacilli</taxon>
        <taxon>Bacillales</taxon>
        <taxon>Paenibacillaceae</taxon>
        <taxon>Paenibacillus</taxon>
    </lineage>
</organism>
<dbReference type="InterPro" id="IPR020287">
    <property type="entry name" value="Tail_sheath_C"/>
</dbReference>
<evidence type="ECO:0000313" key="5">
    <source>
        <dbReference type="Proteomes" id="UP000234789"/>
    </source>
</evidence>
<dbReference type="RefSeq" id="WP_101808984.1">
    <property type="nucleotide sequence ID" value="NZ_NFEZ01000004.1"/>
</dbReference>
<dbReference type="Pfam" id="PF04984">
    <property type="entry name" value="Phage_sheath_1"/>
    <property type="match status" value="1"/>
</dbReference>
<keyword evidence="5" id="KW-1185">Reference proteome</keyword>
<comment type="caution">
    <text evidence="4">The sequence shown here is derived from an EMBL/GenBank/DDBJ whole genome shotgun (WGS) entry which is preliminary data.</text>
</comment>
<feature type="domain" description="Tail sheath protein C-terminal" evidence="3">
    <location>
        <begin position="262"/>
        <end position="355"/>
    </location>
</feature>
<proteinExistence type="inferred from homology"/>
<dbReference type="EMBL" id="NFEZ01000004">
    <property type="protein sequence ID" value="PLT45483.1"/>
    <property type="molecule type" value="Genomic_DNA"/>
</dbReference>
<evidence type="ECO:0000259" key="3">
    <source>
        <dbReference type="Pfam" id="PF17482"/>
    </source>
</evidence>
<dbReference type="AlphaFoldDB" id="A0A2N5N599"/>
<dbReference type="Gene3D" id="3.30.360.90">
    <property type="match status" value="1"/>
</dbReference>
<dbReference type="Pfam" id="PF17482">
    <property type="entry name" value="Phage_sheath_1C"/>
    <property type="match status" value="1"/>
</dbReference>
<reference evidence="4 5" key="1">
    <citation type="submission" date="2017-05" db="EMBL/GenBank/DDBJ databases">
        <title>Functional genome analysis of Paenibacillus pasadenensis strain R16: insights on endophytic life style and antifungal activity.</title>
        <authorList>
            <person name="Passera A."/>
            <person name="Marcolungo L."/>
            <person name="Casati P."/>
            <person name="Brasca M."/>
            <person name="Quaglino F."/>
            <person name="Delledonne M."/>
        </authorList>
    </citation>
    <scope>NUCLEOTIDE SEQUENCE [LARGE SCALE GENOMIC DNA]</scope>
    <source>
        <strain evidence="4 5">R16</strain>
    </source>
</reference>
<dbReference type="Proteomes" id="UP000234789">
    <property type="component" value="Unassembled WGS sequence"/>
</dbReference>
<gene>
    <name evidence="4" type="ORF">B8V81_3914</name>
</gene>
<name>A0A2N5N599_9BACL</name>
<accession>A0A2N5N599</accession>
<evidence type="ECO:0000256" key="1">
    <source>
        <dbReference type="ARBA" id="ARBA00008005"/>
    </source>
</evidence>
<comment type="similarity">
    <text evidence="1">Belongs to the myoviridae tail sheath protein family.</text>
</comment>